<dbReference type="Gene3D" id="1.25.40.10">
    <property type="entry name" value="Tetratricopeptide repeat domain"/>
    <property type="match status" value="3"/>
</dbReference>
<dbReference type="InterPro" id="IPR019734">
    <property type="entry name" value="TPR_rpt"/>
</dbReference>
<reference evidence="6 7" key="1">
    <citation type="submission" date="2019-06" db="EMBL/GenBank/DDBJ databases">
        <title>Genome sequence of Litorilinea aerophila BAA-2444.</title>
        <authorList>
            <person name="Maclea K.S."/>
            <person name="Maurais E.G."/>
            <person name="Iannazzi L.C."/>
        </authorList>
    </citation>
    <scope>NUCLEOTIDE SEQUENCE [LARGE SCALE GENOMIC DNA]</scope>
    <source>
        <strain evidence="6 7">ATCC BAA-2444</strain>
    </source>
</reference>
<gene>
    <name evidence="6" type="ORF">FKZ61_12190</name>
</gene>
<evidence type="ECO:0000256" key="1">
    <source>
        <dbReference type="ARBA" id="ARBA00022741"/>
    </source>
</evidence>
<proteinExistence type="predicted"/>
<dbReference type="InterPro" id="IPR027417">
    <property type="entry name" value="P-loop_NTPase"/>
</dbReference>
<evidence type="ECO:0000313" key="7">
    <source>
        <dbReference type="Proteomes" id="UP000317371"/>
    </source>
</evidence>
<dbReference type="InterPro" id="IPR011990">
    <property type="entry name" value="TPR-like_helical_dom_sf"/>
</dbReference>
<evidence type="ECO:0000259" key="5">
    <source>
        <dbReference type="SMART" id="SM01043"/>
    </source>
</evidence>
<sequence length="1059" mass="116985">MISIQLFGTPQILWHGRPLVLRRRKSRALLYYVAAQVEPVPRDRLLALLWPDHPAATARHNLRSTIHSVRRATHQALVVDGDTLALAEECQVDIRTFVQVLTAADASLDTLTAALARYRGDFLSDFHLPDAPDFDDWAALERERLRRLAIRGYSRVSQLHEAQGDYCAALSALERALRLDPFQEDLQRSCLRLLYLAGDRAGAIRRFEEFSRLLAEEMGVPPMAETQALYDAIITDQALPEESGRSAPPTPGQTTAAAKAATVAAPPPPPPSNEPADPPFVGRRTHLEALHQLYHSRKLVLVEGEAGIGKTRLVDTFLASLAAVGQADHACLAMRGSARELESRLPYQPMIEALRSLLAWSGWPALYRRLNVPSLWLAELTRLIPELAVEQPTLGPGERSPDESRLWEGVSQFLIAVARQQPLLLVLDDLHWGDASTLGLLGYVIRQAGHAHVPLYFLATARPVSQRSQLALLFHSLLREGRLERISLGPLQPDEVIALARQLSPQYGYPLGNWLNRSSEGHPFVLVELIRHAREHRLLLPDGTVNLNRLPGAPVVPQTVYELLQARLETLSDAARRVLDAAAIVGREFDFEVVARVAALSDSAALDALDELQRARLISPVGAHLFAFDHTLTREVVHREVSGVREGFLHRRVAAALESIHHHRLDEVAGLIAHHYAEGGLPELASKFARRAADRAVHLAAWTEAIQFYRQALSGAPPSHRAGILASLGVAQLQAGTSAQAGETARQAVELALQQKDRSALIRGLYVLAEALFLQGRYRELIEMAQQMAHQDELEVGYWVEFVWGAALAQEGLELQEAARHLRQAEALLQAAPGPVQQVRLAQIQFELGNIAAQMGDLAQAIAHYQKTRQLTAEADSEELQRWHILSHNNLAYHLHLLGDPAAADHVQQGLALARETGALSLLPYLLSTAGEIALAQEEWSVAEGYFTQGLALAERLTHPERIAGLTANLGRVALAKGQHNLAIHRFSTALAHADRLHHNHLAARVRLWLAPLLPPEERRQRLQEARTLIELGGYRHLQDRLDALTWEDQAGDDPGGVP</sequence>
<dbReference type="AlphaFoldDB" id="A0A540VF23"/>
<dbReference type="GO" id="GO:0004016">
    <property type="term" value="F:adenylate cyclase activity"/>
    <property type="evidence" value="ECO:0007669"/>
    <property type="project" value="TreeGrafter"/>
</dbReference>
<dbReference type="SMART" id="SM00028">
    <property type="entry name" value="TPR"/>
    <property type="match status" value="5"/>
</dbReference>
<feature type="repeat" description="TPR" evidence="3">
    <location>
        <begin position="842"/>
        <end position="875"/>
    </location>
</feature>
<dbReference type="GO" id="GO:0005737">
    <property type="term" value="C:cytoplasm"/>
    <property type="evidence" value="ECO:0007669"/>
    <property type="project" value="TreeGrafter"/>
</dbReference>
<feature type="region of interest" description="Disordered" evidence="4">
    <location>
        <begin position="241"/>
        <end position="280"/>
    </location>
</feature>
<dbReference type="Gene3D" id="1.10.10.10">
    <property type="entry name" value="Winged helix-like DNA-binding domain superfamily/Winged helix DNA-binding domain"/>
    <property type="match status" value="1"/>
</dbReference>
<dbReference type="Proteomes" id="UP000317371">
    <property type="component" value="Unassembled WGS sequence"/>
</dbReference>
<dbReference type="PANTHER" id="PTHR16305:SF35">
    <property type="entry name" value="TRANSCRIPTIONAL ACTIVATOR DOMAIN"/>
    <property type="match status" value="1"/>
</dbReference>
<feature type="compositionally biased region" description="Low complexity" evidence="4">
    <location>
        <begin position="252"/>
        <end position="264"/>
    </location>
</feature>
<keyword evidence="3" id="KW-0802">TPR repeat</keyword>
<dbReference type="SUPFAM" id="SSF48452">
    <property type="entry name" value="TPR-like"/>
    <property type="match status" value="2"/>
</dbReference>
<protein>
    <submittedName>
        <fullName evidence="6">AAA family ATPase</fullName>
    </submittedName>
</protein>
<feature type="repeat" description="TPR" evidence="3">
    <location>
        <begin position="150"/>
        <end position="183"/>
    </location>
</feature>
<dbReference type="SUPFAM" id="SSF46894">
    <property type="entry name" value="C-terminal effector domain of the bipartite response regulators"/>
    <property type="match status" value="1"/>
</dbReference>
<dbReference type="InParanoid" id="A0A540VF23"/>
<dbReference type="InterPro" id="IPR005158">
    <property type="entry name" value="BTAD"/>
</dbReference>
<dbReference type="Gene3D" id="3.40.50.300">
    <property type="entry name" value="P-loop containing nucleotide triphosphate hydrolases"/>
    <property type="match status" value="1"/>
</dbReference>
<dbReference type="SMART" id="SM01043">
    <property type="entry name" value="BTAD"/>
    <property type="match status" value="1"/>
</dbReference>
<keyword evidence="2" id="KW-0067">ATP-binding</keyword>
<dbReference type="PROSITE" id="PS50005">
    <property type="entry name" value="TPR"/>
    <property type="match status" value="2"/>
</dbReference>
<evidence type="ECO:0000256" key="4">
    <source>
        <dbReference type="SAM" id="MobiDB-lite"/>
    </source>
</evidence>
<dbReference type="InterPro" id="IPR036388">
    <property type="entry name" value="WH-like_DNA-bd_sf"/>
</dbReference>
<dbReference type="Pfam" id="PF13181">
    <property type="entry name" value="TPR_8"/>
    <property type="match status" value="1"/>
</dbReference>
<keyword evidence="7" id="KW-1185">Reference proteome</keyword>
<keyword evidence="1" id="KW-0547">Nucleotide-binding</keyword>
<dbReference type="Pfam" id="PF13191">
    <property type="entry name" value="AAA_16"/>
    <property type="match status" value="1"/>
</dbReference>
<comment type="caution">
    <text evidence="6">The sequence shown here is derived from an EMBL/GenBank/DDBJ whole genome shotgun (WGS) entry which is preliminary data.</text>
</comment>
<dbReference type="GO" id="GO:0006355">
    <property type="term" value="P:regulation of DNA-templated transcription"/>
    <property type="evidence" value="ECO:0007669"/>
    <property type="project" value="InterPro"/>
</dbReference>
<dbReference type="Pfam" id="PF03704">
    <property type="entry name" value="BTAD"/>
    <property type="match status" value="1"/>
</dbReference>
<accession>A0A540VF23</accession>
<dbReference type="InterPro" id="IPR016032">
    <property type="entry name" value="Sig_transdc_resp-reg_C-effctor"/>
</dbReference>
<name>A0A540VF23_9CHLR</name>
<feature type="domain" description="Bacterial transcriptional activator" evidence="5">
    <location>
        <begin position="92"/>
        <end position="234"/>
    </location>
</feature>
<dbReference type="SUPFAM" id="SSF52540">
    <property type="entry name" value="P-loop containing nucleoside triphosphate hydrolases"/>
    <property type="match status" value="1"/>
</dbReference>
<evidence type="ECO:0000256" key="3">
    <source>
        <dbReference type="PROSITE-ProRule" id="PRU00339"/>
    </source>
</evidence>
<evidence type="ECO:0000256" key="2">
    <source>
        <dbReference type="ARBA" id="ARBA00022840"/>
    </source>
</evidence>
<dbReference type="PANTHER" id="PTHR16305">
    <property type="entry name" value="TESTICULAR SOLUBLE ADENYLYL CYCLASE"/>
    <property type="match status" value="1"/>
</dbReference>
<dbReference type="InterPro" id="IPR041664">
    <property type="entry name" value="AAA_16"/>
</dbReference>
<dbReference type="GO" id="GO:0005524">
    <property type="term" value="F:ATP binding"/>
    <property type="evidence" value="ECO:0007669"/>
    <property type="project" value="UniProtKB-KW"/>
</dbReference>
<dbReference type="EMBL" id="VIGC01000014">
    <property type="protein sequence ID" value="TQE95358.1"/>
    <property type="molecule type" value="Genomic_DNA"/>
</dbReference>
<organism evidence="6 7">
    <name type="scientific">Litorilinea aerophila</name>
    <dbReference type="NCBI Taxonomy" id="1204385"/>
    <lineage>
        <taxon>Bacteria</taxon>
        <taxon>Bacillati</taxon>
        <taxon>Chloroflexota</taxon>
        <taxon>Caldilineae</taxon>
        <taxon>Caldilineales</taxon>
        <taxon>Caldilineaceae</taxon>
        <taxon>Litorilinea</taxon>
    </lineage>
</organism>
<dbReference type="OrthoDB" id="5509004at2"/>
<feature type="compositionally biased region" description="Pro residues" evidence="4">
    <location>
        <begin position="265"/>
        <end position="278"/>
    </location>
</feature>
<dbReference type="GO" id="GO:0003677">
    <property type="term" value="F:DNA binding"/>
    <property type="evidence" value="ECO:0007669"/>
    <property type="project" value="InterPro"/>
</dbReference>
<evidence type="ECO:0000313" key="6">
    <source>
        <dbReference type="EMBL" id="TQE95358.1"/>
    </source>
</evidence>